<dbReference type="PANTHER" id="PTHR37067:SF3">
    <property type="entry name" value="PX DOMAIN-CONTAINING PROTEIN"/>
    <property type="match status" value="1"/>
</dbReference>
<evidence type="ECO:0000313" key="1">
    <source>
        <dbReference type="EMBL" id="CAK9866053.1"/>
    </source>
</evidence>
<organism evidence="1 2">
    <name type="scientific">Sphagnum jensenii</name>
    <dbReference type="NCBI Taxonomy" id="128206"/>
    <lineage>
        <taxon>Eukaryota</taxon>
        <taxon>Viridiplantae</taxon>
        <taxon>Streptophyta</taxon>
        <taxon>Embryophyta</taxon>
        <taxon>Bryophyta</taxon>
        <taxon>Sphagnophytina</taxon>
        <taxon>Sphagnopsida</taxon>
        <taxon>Sphagnales</taxon>
        <taxon>Sphagnaceae</taxon>
        <taxon>Sphagnum</taxon>
    </lineage>
</organism>
<keyword evidence="2" id="KW-1185">Reference proteome</keyword>
<dbReference type="Proteomes" id="UP001497522">
    <property type="component" value="Chromosome 16"/>
</dbReference>
<reference evidence="1" key="1">
    <citation type="submission" date="2024-03" db="EMBL/GenBank/DDBJ databases">
        <authorList>
            <consortium name="ELIXIR-Norway"/>
            <consortium name="Elixir Norway"/>
        </authorList>
    </citation>
    <scope>NUCLEOTIDE SEQUENCE</scope>
</reference>
<proteinExistence type="predicted"/>
<dbReference type="EMBL" id="OZ023717">
    <property type="protein sequence ID" value="CAK9866053.1"/>
    <property type="molecule type" value="Genomic_DNA"/>
</dbReference>
<evidence type="ECO:0000313" key="2">
    <source>
        <dbReference type="Proteomes" id="UP001497522"/>
    </source>
</evidence>
<gene>
    <name evidence="1" type="ORF">CSSPJE1EN2_LOCUS9048</name>
</gene>
<dbReference type="PANTHER" id="PTHR37067">
    <property type="entry name" value="PX DOMAIN-CONTAINING PROTEIN"/>
    <property type="match status" value="1"/>
</dbReference>
<name>A0ABP1AU76_9BRYO</name>
<accession>A0ABP1AU76</accession>
<protein>
    <submittedName>
        <fullName evidence="1">Uncharacterized protein</fullName>
    </submittedName>
</protein>
<sequence length="114" mass="13052">MRIDVTGIENHICDQGSAAGKFFDALNVADQNAVIKEIALYAIMLITGLTGVKAERDENNQPLDHDAPPVMLQQLVTLRPAKFNQEVFDKYRDRFQKFWTSDENSRRLKRITKT</sequence>